<evidence type="ECO:0000256" key="1">
    <source>
        <dbReference type="ARBA" id="ARBA00007162"/>
    </source>
</evidence>
<organism evidence="7 8">
    <name type="scientific">Dictyobacter halimunensis</name>
    <dbReference type="NCBI Taxonomy" id="3026934"/>
    <lineage>
        <taxon>Bacteria</taxon>
        <taxon>Bacillati</taxon>
        <taxon>Chloroflexota</taxon>
        <taxon>Ktedonobacteria</taxon>
        <taxon>Ktedonobacterales</taxon>
        <taxon>Dictyobacteraceae</taxon>
        <taxon>Dictyobacter</taxon>
    </lineage>
</organism>
<gene>
    <name evidence="7" type="ORF">KDH_04880</name>
</gene>
<proteinExistence type="inferred from homology"/>
<dbReference type="InterPro" id="IPR005770">
    <property type="entry name" value="PhnD"/>
</dbReference>
<keyword evidence="2" id="KW-0732">Signal</keyword>
<comment type="similarity">
    <text evidence="1">Belongs to the phosphate/phosphite/phosphonate binding protein family.</text>
</comment>
<dbReference type="SUPFAM" id="SSF53850">
    <property type="entry name" value="Periplasmic binding protein-like II"/>
    <property type="match status" value="1"/>
</dbReference>
<keyword evidence="8" id="KW-1185">Reference proteome</keyword>
<evidence type="ECO:0000256" key="5">
    <source>
        <dbReference type="ARBA" id="ARBA00023163"/>
    </source>
</evidence>
<dbReference type="Gene3D" id="3.40.50.2300">
    <property type="match status" value="1"/>
</dbReference>
<comment type="caution">
    <text evidence="7">The sequence shown here is derived from an EMBL/GenBank/DDBJ whole genome shotgun (WGS) entry which is preliminary data.</text>
</comment>
<dbReference type="EMBL" id="BSRI01000001">
    <property type="protein sequence ID" value="GLV53636.1"/>
    <property type="molecule type" value="Genomic_DNA"/>
</dbReference>
<dbReference type="Pfam" id="PF12974">
    <property type="entry name" value="Phosphonate-bd"/>
    <property type="match status" value="1"/>
</dbReference>
<dbReference type="Gene3D" id="1.10.260.40">
    <property type="entry name" value="lambda repressor-like DNA-binding domains"/>
    <property type="match status" value="1"/>
</dbReference>
<dbReference type="InterPro" id="IPR028082">
    <property type="entry name" value="Peripla_BP_I"/>
</dbReference>
<keyword evidence="5" id="KW-0804">Transcription</keyword>
<feature type="domain" description="HTH lacI-type" evidence="6">
    <location>
        <begin position="239"/>
        <end position="292"/>
    </location>
</feature>
<dbReference type="SUPFAM" id="SSF53822">
    <property type="entry name" value="Periplasmic binding protein-like I"/>
    <property type="match status" value="1"/>
</dbReference>
<accession>A0ABQ6FHT6</accession>
<dbReference type="PANTHER" id="PTHR30146">
    <property type="entry name" value="LACI-RELATED TRANSCRIPTIONAL REPRESSOR"/>
    <property type="match status" value="1"/>
</dbReference>
<dbReference type="NCBIfam" id="TIGR01098">
    <property type="entry name" value="3A0109s03R"/>
    <property type="match status" value="1"/>
</dbReference>
<name>A0ABQ6FHT6_9CHLR</name>
<dbReference type="Pfam" id="PF00356">
    <property type="entry name" value="LacI"/>
    <property type="match status" value="1"/>
</dbReference>
<dbReference type="SUPFAM" id="SSF47413">
    <property type="entry name" value="lambda repressor-like DNA-binding domains"/>
    <property type="match status" value="1"/>
</dbReference>
<keyword evidence="4" id="KW-0238">DNA-binding</keyword>
<reference evidence="7 8" key="1">
    <citation type="submission" date="2023-02" db="EMBL/GenBank/DDBJ databases">
        <title>Dictyobacter halimunensis sp. nov., a new member of the class Ktedonobacteria from forest soil in a geothermal area.</title>
        <authorList>
            <person name="Rachmania M.K."/>
            <person name="Ningsih F."/>
            <person name="Sakai Y."/>
            <person name="Yabe S."/>
            <person name="Yokota A."/>
            <person name="Sjamsuridzal W."/>
        </authorList>
    </citation>
    <scope>NUCLEOTIDE SEQUENCE [LARGE SCALE GENOMIC DNA]</scope>
    <source>
        <strain evidence="7 8">S3.2.2.5</strain>
    </source>
</reference>
<evidence type="ECO:0000259" key="6">
    <source>
        <dbReference type="PROSITE" id="PS50932"/>
    </source>
</evidence>
<dbReference type="InterPro" id="IPR000843">
    <property type="entry name" value="HTH_LacI"/>
</dbReference>
<evidence type="ECO:0000256" key="3">
    <source>
        <dbReference type="ARBA" id="ARBA00023015"/>
    </source>
</evidence>
<dbReference type="PANTHER" id="PTHR30146:SF154">
    <property type="entry name" value="TRANSCRIPTION REGULATOR, MEMBER OF GALR FAMILY"/>
    <property type="match status" value="1"/>
</dbReference>
<dbReference type="PROSITE" id="PS50932">
    <property type="entry name" value="HTH_LACI_2"/>
    <property type="match status" value="1"/>
</dbReference>
<evidence type="ECO:0000313" key="7">
    <source>
        <dbReference type="EMBL" id="GLV53636.1"/>
    </source>
</evidence>
<keyword evidence="3" id="KW-0805">Transcription regulation</keyword>
<dbReference type="CDD" id="cd01392">
    <property type="entry name" value="HTH_LacI"/>
    <property type="match status" value="1"/>
</dbReference>
<dbReference type="InterPro" id="IPR010982">
    <property type="entry name" value="Lambda_DNA-bd_dom_sf"/>
</dbReference>
<dbReference type="Gene3D" id="3.40.190.10">
    <property type="entry name" value="Periplasmic binding protein-like II"/>
    <property type="match status" value="2"/>
</dbReference>
<evidence type="ECO:0000256" key="2">
    <source>
        <dbReference type="ARBA" id="ARBA00022729"/>
    </source>
</evidence>
<dbReference type="Proteomes" id="UP001344906">
    <property type="component" value="Unassembled WGS sequence"/>
</dbReference>
<sequence length="546" mass="60144">MNQPEQAVARLERYFSETSGLTVRVILSENYEEILAGMEAGTIDVARLGPYAFALAQARFGARALVNSVDITTAEHMPSIPYRSLIFTRADSGITHLMQLKGRTFGFVDPRSASGYLVATFLLQQAGLDPKTDLKEQFLFSHQAVADAVSKGEVAAGAVAEEEFIHYQKEKGLPAIRLLATSPLLSRGPLAMRPDLPAQLERKLLIALENMHQADVLEGSKLIKMEEQRFVAAVQREHTLKRIAELAGVSYATVSRAINGKDRIAPATTARILQLVDELGYRPNANARSLHKPTGDLIGLMLPSLAYPALDDIIAGIQATLAQVQMQLLICPIGSGREGDATRQKAYFEMLTNSRFEGMLLTQWSALDPKAMDLLARSRRPYALLEQDLLGAGLHFASNWLQQQGHRQLMLVTGARSLLEPTLTTQMWSQLTAENIQHLHLQDPANDETGWSELLQQGKNAAPAFLCTDNETALSVRAFLKQQRLDWPVIGIGAMPATCKADLTTLTFDGFVMGKIVTRRLLKMLNIFIPGESCDLNFNVSTTKPR</sequence>
<dbReference type="SMART" id="SM00354">
    <property type="entry name" value="HTH_LACI"/>
    <property type="match status" value="1"/>
</dbReference>
<evidence type="ECO:0000313" key="8">
    <source>
        <dbReference type="Proteomes" id="UP001344906"/>
    </source>
</evidence>
<protein>
    <recommendedName>
        <fullName evidence="6">HTH lacI-type domain-containing protein</fullName>
    </recommendedName>
</protein>
<evidence type="ECO:0000256" key="4">
    <source>
        <dbReference type="ARBA" id="ARBA00023125"/>
    </source>
</evidence>